<dbReference type="SUPFAM" id="SSF48452">
    <property type="entry name" value="TPR-like"/>
    <property type="match status" value="1"/>
</dbReference>
<feature type="repeat" description="TPR" evidence="1">
    <location>
        <begin position="35"/>
        <end position="68"/>
    </location>
</feature>
<dbReference type="PROSITE" id="PS51257">
    <property type="entry name" value="PROKAR_LIPOPROTEIN"/>
    <property type="match status" value="1"/>
</dbReference>
<protein>
    <submittedName>
        <fullName evidence="2">Lipopolysaccharide assembly protein B</fullName>
    </submittedName>
</protein>
<proteinExistence type="predicted"/>
<keyword evidence="1" id="KW-0802">TPR repeat</keyword>
<dbReference type="PANTHER" id="PTHR44216:SF3">
    <property type="entry name" value="PROTEIN O-MANNOSYL-TRANSFERASE TMTC2"/>
    <property type="match status" value="1"/>
</dbReference>
<name>A0A2Z2NUG2_9GAMM</name>
<dbReference type="OrthoDB" id="9814042at2"/>
<dbReference type="InterPro" id="IPR013360">
    <property type="entry name" value="Pilus_4_PilW"/>
</dbReference>
<dbReference type="AlphaFoldDB" id="A0A2Z2NUG2"/>
<keyword evidence="3" id="KW-1185">Reference proteome</keyword>
<organism evidence="2 3">
    <name type="scientific">Granulosicoccus antarcticus IMCC3135</name>
    <dbReference type="NCBI Taxonomy" id="1192854"/>
    <lineage>
        <taxon>Bacteria</taxon>
        <taxon>Pseudomonadati</taxon>
        <taxon>Pseudomonadota</taxon>
        <taxon>Gammaproteobacteria</taxon>
        <taxon>Chromatiales</taxon>
        <taxon>Granulosicoccaceae</taxon>
        <taxon>Granulosicoccus</taxon>
    </lineage>
</organism>
<dbReference type="Gene3D" id="1.25.40.10">
    <property type="entry name" value="Tetratricopeptide repeat domain"/>
    <property type="match status" value="1"/>
</dbReference>
<gene>
    <name evidence="2" type="primary">lapB_2</name>
    <name evidence="2" type="ORF">IMCC3135_24070</name>
</gene>
<dbReference type="Pfam" id="PF14559">
    <property type="entry name" value="TPR_19"/>
    <property type="match status" value="1"/>
</dbReference>
<accession>A0A2Z2NUG2</accession>
<dbReference type="InterPro" id="IPR052384">
    <property type="entry name" value="TMTC_O-mannosyltransferase"/>
</dbReference>
<dbReference type="InterPro" id="IPR019734">
    <property type="entry name" value="TPR_rpt"/>
</dbReference>
<dbReference type="PROSITE" id="PS50005">
    <property type="entry name" value="TPR"/>
    <property type="match status" value="2"/>
</dbReference>
<dbReference type="Proteomes" id="UP000250079">
    <property type="component" value="Chromosome"/>
</dbReference>
<dbReference type="KEGG" id="gai:IMCC3135_24070"/>
<dbReference type="RefSeq" id="WP_088919856.1">
    <property type="nucleotide sequence ID" value="NZ_CP018632.1"/>
</dbReference>
<evidence type="ECO:0000313" key="2">
    <source>
        <dbReference type="EMBL" id="ASJ74883.1"/>
    </source>
</evidence>
<dbReference type="PANTHER" id="PTHR44216">
    <property type="entry name" value="PROTEIN O-MANNOSYL-TRANSFERASE TMTC2"/>
    <property type="match status" value="1"/>
</dbReference>
<feature type="repeat" description="TPR" evidence="1">
    <location>
        <begin position="69"/>
        <end position="102"/>
    </location>
</feature>
<reference evidence="2 3" key="1">
    <citation type="submission" date="2016-12" db="EMBL/GenBank/DDBJ databases">
        <authorList>
            <person name="Song W.-J."/>
            <person name="Kurnit D.M."/>
        </authorList>
    </citation>
    <scope>NUCLEOTIDE SEQUENCE [LARGE SCALE GENOMIC DNA]</scope>
    <source>
        <strain evidence="2 3">IMCC3135</strain>
    </source>
</reference>
<dbReference type="InterPro" id="IPR011990">
    <property type="entry name" value="TPR-like_helical_dom_sf"/>
</dbReference>
<dbReference type="NCBIfam" id="TIGR02521">
    <property type="entry name" value="type_IV_pilW"/>
    <property type="match status" value="1"/>
</dbReference>
<dbReference type="SMART" id="SM00028">
    <property type="entry name" value="TPR"/>
    <property type="match status" value="3"/>
</dbReference>
<sequence>MKIASKTILLLGMLLVLQGCTGGGELSPEKSQDAAQFNAQLGAQYLQRGDLDSAREKLLKALEQDEKNALAHVSYANLQSRVGEVASAEEHFERALQLDPDEADYRNSYGIFLCGNEKFDQAQLQFRAAADNPYYRTPEFALDNAGLCMLDAERLSDAESYLREALRVNPQFANAYLHMADLMHRKQRLTVADAYFQRFNAYGDESAESLLLGLQIKRDAGDLAGAQAFASQLLNQFPASEEAGEYLSRPIQ</sequence>
<dbReference type="Pfam" id="PF13432">
    <property type="entry name" value="TPR_16"/>
    <property type="match status" value="1"/>
</dbReference>
<evidence type="ECO:0000256" key="1">
    <source>
        <dbReference type="PROSITE-ProRule" id="PRU00339"/>
    </source>
</evidence>
<evidence type="ECO:0000313" key="3">
    <source>
        <dbReference type="Proteomes" id="UP000250079"/>
    </source>
</evidence>
<dbReference type="EMBL" id="CP018632">
    <property type="protein sequence ID" value="ASJ74883.1"/>
    <property type="molecule type" value="Genomic_DNA"/>
</dbReference>